<comment type="catalytic activity">
    <reaction evidence="11">
        <text>ATP + H2O = ADP + phosphate + H(+)</text>
        <dbReference type="Rhea" id="RHEA:13065"/>
        <dbReference type="ChEBI" id="CHEBI:15377"/>
        <dbReference type="ChEBI" id="CHEBI:15378"/>
        <dbReference type="ChEBI" id="CHEBI:30616"/>
        <dbReference type="ChEBI" id="CHEBI:43474"/>
        <dbReference type="ChEBI" id="CHEBI:456216"/>
        <dbReference type="EC" id="5.6.2.3"/>
    </reaction>
</comment>
<evidence type="ECO:0000259" key="13">
    <source>
        <dbReference type="Pfam" id="PF21185"/>
    </source>
</evidence>
<feature type="binding site" evidence="11">
    <location>
        <begin position="200"/>
        <end position="207"/>
    </location>
    <ligand>
        <name>ATP</name>
        <dbReference type="ChEBI" id="CHEBI:30616"/>
    </ligand>
</feature>
<dbReference type="GO" id="GO:0000724">
    <property type="term" value="P:double-strand break repair via homologous recombination"/>
    <property type="evidence" value="ECO:0007669"/>
    <property type="project" value="UniProtKB-UniRule"/>
</dbReference>
<protein>
    <recommendedName>
        <fullName evidence="11">RecBCD enzyme subunit RecD</fullName>
        <ecNumber evidence="11">5.6.2.3</ecNumber>
    </recommendedName>
    <alternativeName>
        <fullName evidence="11">DNA 5'-3' helicase subunit RecD</fullName>
    </alternativeName>
    <alternativeName>
        <fullName evidence="11">Exonuclease V subunit RecD</fullName>
        <shortName evidence="11">ExoV subunit RecD</shortName>
    </alternativeName>
    <alternativeName>
        <fullName evidence="11">Helicase/nuclease RecBCD subunit RecD</fullName>
    </alternativeName>
</protein>
<keyword evidence="15" id="KW-1185">Reference proteome</keyword>
<dbReference type="HAMAP" id="MF_01487">
    <property type="entry name" value="RecD"/>
    <property type="match status" value="1"/>
</dbReference>
<dbReference type="Gene3D" id="1.10.10.1020">
    <property type="entry name" value="RecBCD complex, subunit RecD, N-terminal domain"/>
    <property type="match status" value="1"/>
</dbReference>
<dbReference type="InterPro" id="IPR050534">
    <property type="entry name" value="Coronavir_polyprotein_1ab"/>
</dbReference>
<dbReference type="InterPro" id="IPR027417">
    <property type="entry name" value="P-loop_NTPase"/>
</dbReference>
<keyword evidence="8 11" id="KW-0238">DNA-binding</keyword>
<accession>A0A1T0B6N5</accession>
<dbReference type="GO" id="GO:0003677">
    <property type="term" value="F:DNA binding"/>
    <property type="evidence" value="ECO:0007669"/>
    <property type="project" value="UniProtKB-UniRule"/>
</dbReference>
<keyword evidence="9 11" id="KW-0234">DNA repair</keyword>
<dbReference type="OrthoDB" id="9803432at2"/>
<dbReference type="GO" id="GO:0005524">
    <property type="term" value="F:ATP binding"/>
    <property type="evidence" value="ECO:0007669"/>
    <property type="project" value="UniProtKB-UniRule"/>
</dbReference>
<evidence type="ECO:0000256" key="4">
    <source>
        <dbReference type="ARBA" id="ARBA00022801"/>
    </source>
</evidence>
<evidence type="ECO:0000256" key="10">
    <source>
        <dbReference type="ARBA" id="ARBA00023235"/>
    </source>
</evidence>
<evidence type="ECO:0000256" key="1">
    <source>
        <dbReference type="ARBA" id="ARBA00022722"/>
    </source>
</evidence>
<feature type="domain" description="RecBCD enzyme subunit RecD N-terminal" evidence="13">
    <location>
        <begin position="10"/>
        <end position="127"/>
    </location>
</feature>
<dbReference type="InterPro" id="IPR041851">
    <property type="entry name" value="RecD_N_sf"/>
</dbReference>
<evidence type="ECO:0000256" key="9">
    <source>
        <dbReference type="ARBA" id="ARBA00023204"/>
    </source>
</evidence>
<dbReference type="EC" id="5.6.2.3" evidence="11"/>
<dbReference type="InterPro" id="IPR027785">
    <property type="entry name" value="UvrD-like_helicase_C"/>
</dbReference>
<comment type="similarity">
    <text evidence="11">Belongs to the RecD family.</text>
</comment>
<keyword evidence="7 11" id="KW-0067">ATP-binding</keyword>
<keyword evidence="4 11" id="KW-0378">Hydrolase</keyword>
<dbReference type="GO" id="GO:0009338">
    <property type="term" value="C:exodeoxyribonuclease V complex"/>
    <property type="evidence" value="ECO:0007669"/>
    <property type="project" value="InterPro"/>
</dbReference>
<dbReference type="PANTHER" id="PTHR43788">
    <property type="entry name" value="DNA2/NAM7 HELICASE FAMILY MEMBER"/>
    <property type="match status" value="1"/>
</dbReference>
<dbReference type="InterPro" id="IPR049550">
    <property type="entry name" value="RecD_N"/>
</dbReference>
<dbReference type="Pfam" id="PF13538">
    <property type="entry name" value="UvrD_C_2"/>
    <property type="match status" value="1"/>
</dbReference>
<evidence type="ECO:0000256" key="2">
    <source>
        <dbReference type="ARBA" id="ARBA00022741"/>
    </source>
</evidence>
<dbReference type="GO" id="GO:0017116">
    <property type="term" value="F:single-stranded DNA helicase activity"/>
    <property type="evidence" value="ECO:0007669"/>
    <property type="project" value="TreeGrafter"/>
</dbReference>
<dbReference type="STRING" id="123822.B0188_03250"/>
<dbReference type="PANTHER" id="PTHR43788:SF6">
    <property type="entry name" value="DNA HELICASE B"/>
    <property type="match status" value="1"/>
</dbReference>
<keyword evidence="10 11" id="KW-0413">Isomerase</keyword>
<gene>
    <name evidence="11" type="primary">recD</name>
    <name evidence="14" type="ORF">B0188_03250</name>
</gene>
<sequence length="661" mass="73886">MFTLLKELKQQNIISASDYYFAKLIDDKQQGAGYSETQQALAILLAALCSYSYQQGNSALILDSKTENNLFNLAYRHLEQDYLSQIKQKINYLPIAQWQECLTGHMAFTSAALKQVAPLVFQFGALYFYRTWQDEYRVARYFQQAITRNQSALSSQDLGQITQVLAKYFPAQNSADTQGINWQKMAVATALRQSFCVITGGPGTGKTTTVTRLLLALQELHCNKLYIKLVAPTGKAAARLTESINGALESLQQRENIQLSSELLAAIPTQAQTLHRLLGVKRFEETPIFHAQNLLLVDVLVVDEASMIDLPLMAKLVQALQPNCKLILLGDENQLSPVGAGEMLGELSQFSLNPEGQPMPYSPALTHYLQQVAQISLPSDPQVEPIRDALCRLWHSHRFSAQSGIGVLAEAVNKGRWKETLPLFERFDDIALHLFPAEQTAQAQAAWVVESATAHYAPYLHLVQQYCQHDANPTEAQIAQIFHAFNQVRFLSALRGGALGVEMLNEQMAQALKQQGLAQFKTARDWYLGKPIMITQNDSHIGLSNGDIGLYLGNRKVYFEQGQGGYRAILASRMPEYEPAFTMTIHKSQGSEFAHTVLVLPTEPNPILSRELIYTGITRAKQRLSIFSPLDIWHNAVRNPIQRQSGLAKQIMACFGERNEI</sequence>
<evidence type="ECO:0000256" key="11">
    <source>
        <dbReference type="HAMAP-Rule" id="MF_01487"/>
    </source>
</evidence>
<evidence type="ECO:0000256" key="7">
    <source>
        <dbReference type="ARBA" id="ARBA00022840"/>
    </source>
</evidence>
<feature type="domain" description="UvrD-like helicase C-terminal" evidence="12">
    <location>
        <begin position="580"/>
        <end position="625"/>
    </location>
</feature>
<dbReference type="CDD" id="cd18809">
    <property type="entry name" value="SF1_C_RecD"/>
    <property type="match status" value="1"/>
</dbReference>
<organism evidence="14 15">
    <name type="scientific">[Haemophilus] felis</name>
    <dbReference type="NCBI Taxonomy" id="123822"/>
    <lineage>
        <taxon>Bacteria</taxon>
        <taxon>Pseudomonadati</taxon>
        <taxon>Pseudomonadota</taxon>
        <taxon>Gammaproteobacteria</taxon>
        <taxon>Pasteurellales</taxon>
        <taxon>Pasteurellaceae</taxon>
    </lineage>
</organism>
<keyword evidence="6 11" id="KW-0269">Exonuclease</keyword>
<evidence type="ECO:0000256" key="8">
    <source>
        <dbReference type="ARBA" id="ARBA00023125"/>
    </source>
</evidence>
<evidence type="ECO:0000313" key="14">
    <source>
        <dbReference type="EMBL" id="OOS05808.1"/>
    </source>
</evidence>
<evidence type="ECO:0000256" key="3">
    <source>
        <dbReference type="ARBA" id="ARBA00022763"/>
    </source>
</evidence>
<dbReference type="AlphaFoldDB" id="A0A1T0B6N5"/>
<evidence type="ECO:0000313" key="15">
    <source>
        <dbReference type="Proteomes" id="UP000190023"/>
    </source>
</evidence>
<name>A0A1T0B6N5_9PAST</name>
<comment type="subunit">
    <text evidence="11">Heterotrimer of RecB, RecC and RecD. All subunits contribute to DNA-binding.</text>
</comment>
<comment type="function">
    <text evidence="11">A helicase/nuclease that prepares dsDNA breaks (DSB) for recombinational DNA repair. Binds to DSBs and unwinds DNA via a highly rapid and processive ATP-dependent bidirectional helicase activity. Unwinds dsDNA until it encounters a Chi (crossover hotspot instigator) sequence from the 3' direction. Cuts ssDNA a few nucleotides 3' to the Chi site. The properties and activities of the enzyme are changed at Chi. The Chi-altered holoenzyme produces a long 3'-ssDNA overhang and facilitates RecA-binding to the ssDNA for homologous DNA recombination and repair. Holoenzyme degrades any linearized DNA that is unable to undergo homologous recombination. In the holoenzyme this subunit has ssDNA-dependent ATPase and 5'-3' helicase activity. When added to pre-assembled RecBC greatly stimulates nuclease activity and augments holoenzyme processivity. Negatively regulates the RecA-loading ability of RecBCD.</text>
</comment>
<dbReference type="GO" id="GO:0016887">
    <property type="term" value="F:ATP hydrolysis activity"/>
    <property type="evidence" value="ECO:0007669"/>
    <property type="project" value="RHEA"/>
</dbReference>
<comment type="caution">
    <text evidence="14">The sequence shown here is derived from an EMBL/GenBank/DDBJ whole genome shotgun (WGS) entry which is preliminary data.</text>
</comment>
<keyword evidence="5 11" id="KW-0347">Helicase</keyword>
<reference evidence="14 15" key="1">
    <citation type="submission" date="2017-02" db="EMBL/GenBank/DDBJ databases">
        <title>Draft genome sequence of Haemophilus felis CCUG 31170 type strain.</title>
        <authorList>
            <person name="Engstrom-Jakobsson H."/>
            <person name="Salva-Serra F."/>
            <person name="Thorell K."/>
            <person name="Gonzales-Siles L."/>
            <person name="Karlsson R."/>
            <person name="Boulund F."/>
            <person name="Engstrand L."/>
            <person name="Kristiansson E."/>
            <person name="Moore E."/>
        </authorList>
    </citation>
    <scope>NUCLEOTIDE SEQUENCE [LARGE SCALE GENOMIC DNA]</scope>
    <source>
        <strain evidence="14 15">CCUG 31170</strain>
    </source>
</reference>
<dbReference type="Pfam" id="PF21185">
    <property type="entry name" value="RecD_N"/>
    <property type="match status" value="1"/>
</dbReference>
<keyword evidence="1 11" id="KW-0540">Nuclease</keyword>
<keyword evidence="3 11" id="KW-0227">DNA damage</keyword>
<dbReference type="NCBIfam" id="TIGR01447">
    <property type="entry name" value="recD"/>
    <property type="match status" value="1"/>
</dbReference>
<dbReference type="Proteomes" id="UP000190023">
    <property type="component" value="Unassembled WGS sequence"/>
</dbReference>
<dbReference type="EMBL" id="MUYB01000012">
    <property type="protein sequence ID" value="OOS05808.1"/>
    <property type="molecule type" value="Genomic_DNA"/>
</dbReference>
<dbReference type="Pfam" id="PF13245">
    <property type="entry name" value="AAA_19"/>
    <property type="match status" value="1"/>
</dbReference>
<dbReference type="GO" id="GO:0043139">
    <property type="term" value="F:5'-3' DNA helicase activity"/>
    <property type="evidence" value="ECO:0007669"/>
    <property type="project" value="UniProtKB-UniRule"/>
</dbReference>
<dbReference type="SUPFAM" id="SSF52540">
    <property type="entry name" value="P-loop containing nucleoside triphosphate hydrolases"/>
    <property type="match status" value="2"/>
</dbReference>
<dbReference type="InterPro" id="IPR006344">
    <property type="entry name" value="RecD"/>
</dbReference>
<evidence type="ECO:0000256" key="5">
    <source>
        <dbReference type="ARBA" id="ARBA00022806"/>
    </source>
</evidence>
<comment type="miscellaneous">
    <text evidence="11">In the RecBCD complex, RecB has a slow 3'-5' helicase, an exonuclease activity and loads RecA onto ssDNA, RecD has a fast 5'-3' helicase activity, while RecC stimulates the ATPase and processivity of the RecB helicase and contributes to recognition of the Chi site.</text>
</comment>
<evidence type="ECO:0000256" key="6">
    <source>
        <dbReference type="ARBA" id="ARBA00022839"/>
    </source>
</evidence>
<evidence type="ECO:0000259" key="12">
    <source>
        <dbReference type="Pfam" id="PF13538"/>
    </source>
</evidence>
<dbReference type="Gene3D" id="3.40.50.300">
    <property type="entry name" value="P-loop containing nucleotide triphosphate hydrolases"/>
    <property type="match status" value="3"/>
</dbReference>
<dbReference type="GO" id="GO:0008854">
    <property type="term" value="F:exodeoxyribonuclease V activity"/>
    <property type="evidence" value="ECO:0007669"/>
    <property type="project" value="InterPro"/>
</dbReference>
<proteinExistence type="inferred from homology"/>
<keyword evidence="2 11" id="KW-0547">Nucleotide-binding</keyword>